<keyword evidence="5" id="KW-1185">Reference proteome</keyword>
<gene>
    <name evidence="4" type="ORF">BDV34DRAFT_236600</name>
</gene>
<dbReference type="EMBL" id="ML734995">
    <property type="protein sequence ID" value="KAB8203110.1"/>
    <property type="molecule type" value="Genomic_DNA"/>
</dbReference>
<dbReference type="AlphaFoldDB" id="A0A5N6DFZ7"/>
<accession>A0A5N6DFZ7</accession>
<organism evidence="4 5">
    <name type="scientific">Aspergillus parasiticus</name>
    <dbReference type="NCBI Taxonomy" id="5067"/>
    <lineage>
        <taxon>Eukaryota</taxon>
        <taxon>Fungi</taxon>
        <taxon>Dikarya</taxon>
        <taxon>Ascomycota</taxon>
        <taxon>Pezizomycotina</taxon>
        <taxon>Eurotiomycetes</taxon>
        <taxon>Eurotiomycetidae</taxon>
        <taxon>Eurotiales</taxon>
        <taxon>Aspergillaceae</taxon>
        <taxon>Aspergillus</taxon>
        <taxon>Aspergillus subgen. Circumdati</taxon>
    </lineage>
</organism>
<sequence>MTGKAQKFSLQGKVAIVTGAGSGIGRETALCLANAGANVVVAEANETTGKETAARISAQTGSRGLFIMTDVSRSESVQAMVTATIEAFGRLDIAVNNAALHPDAAPIADLHEDHWQKIIAVNLVGVAFCLKWELQQMIQQGGGGSIINISSATINRPQEKMSAYIAAKHGITGLTQTAAVENGRHGIRVNALAPGGVATDLTMATMQELGLTEENEAARSSLFKRFAKPEEIAQSVLWLASDAASYVTGATIAVDSGLSLI</sequence>
<dbReference type="SUPFAM" id="SSF51735">
    <property type="entry name" value="NAD(P)-binding Rossmann-fold domains"/>
    <property type="match status" value="1"/>
</dbReference>
<dbReference type="PANTHER" id="PTHR24321">
    <property type="entry name" value="DEHYDROGENASES, SHORT CHAIN"/>
    <property type="match status" value="1"/>
</dbReference>
<dbReference type="CDD" id="cd05233">
    <property type="entry name" value="SDR_c"/>
    <property type="match status" value="1"/>
</dbReference>
<dbReference type="PRINTS" id="PR00080">
    <property type="entry name" value="SDRFAMILY"/>
</dbReference>
<dbReference type="InterPro" id="IPR002347">
    <property type="entry name" value="SDR_fam"/>
</dbReference>
<evidence type="ECO:0000256" key="2">
    <source>
        <dbReference type="ARBA" id="ARBA00022857"/>
    </source>
</evidence>
<dbReference type="VEuPathDB" id="FungiDB:BDV34DRAFT_236600"/>
<evidence type="ECO:0000256" key="3">
    <source>
        <dbReference type="ARBA" id="ARBA00023002"/>
    </source>
</evidence>
<keyword evidence="2" id="KW-0521">NADP</keyword>
<dbReference type="FunFam" id="3.40.50.720:FF:000084">
    <property type="entry name" value="Short-chain dehydrogenase reductase"/>
    <property type="match status" value="1"/>
</dbReference>
<dbReference type="Gene3D" id="3.40.50.720">
    <property type="entry name" value="NAD(P)-binding Rossmann-like Domain"/>
    <property type="match status" value="1"/>
</dbReference>
<evidence type="ECO:0000313" key="4">
    <source>
        <dbReference type="EMBL" id="KAB8203110.1"/>
    </source>
</evidence>
<name>A0A5N6DFZ7_ASPPA</name>
<evidence type="ECO:0000256" key="1">
    <source>
        <dbReference type="ARBA" id="ARBA00006484"/>
    </source>
</evidence>
<dbReference type="InterPro" id="IPR036291">
    <property type="entry name" value="NAD(P)-bd_dom_sf"/>
</dbReference>
<proteinExistence type="inferred from homology"/>
<reference evidence="4 5" key="1">
    <citation type="submission" date="2019-04" db="EMBL/GenBank/DDBJ databases">
        <title>Fungal friends and foes A comparative genomics study of 23 Aspergillus species from section Flavi.</title>
        <authorList>
            <consortium name="DOE Joint Genome Institute"/>
            <person name="Kjaerbolling I."/>
            <person name="Vesth T.C."/>
            <person name="Frisvad J.C."/>
            <person name="Nybo J.L."/>
            <person name="Theobald S."/>
            <person name="Kildgaard S."/>
            <person name="Petersen T.I."/>
            <person name="Kuo A."/>
            <person name="Sato A."/>
            <person name="Lyhne E.K."/>
            <person name="Kogle M.E."/>
            <person name="Wiebenga A."/>
            <person name="Kun R.S."/>
            <person name="Lubbers R.J."/>
            <person name="Makela M.R."/>
            <person name="Barry K."/>
            <person name="Chovatia M."/>
            <person name="Clum A."/>
            <person name="Daum C."/>
            <person name="Haridas S."/>
            <person name="He G."/>
            <person name="LaButti K."/>
            <person name="Lipzen A."/>
            <person name="Mondo S."/>
            <person name="Pangilinan J."/>
            <person name="Riley R."/>
            <person name="Salamov A."/>
            <person name="Simmons B.A."/>
            <person name="Magnuson J.K."/>
            <person name="Henrissat B."/>
            <person name="Mortensen U.H."/>
            <person name="Larsen T.O."/>
            <person name="De vries R.P."/>
            <person name="Grigoriev I.V."/>
            <person name="Machida M."/>
            <person name="Baker S.E."/>
            <person name="Andersen M.R."/>
        </authorList>
    </citation>
    <scope>NUCLEOTIDE SEQUENCE [LARGE SCALE GENOMIC DNA]</scope>
    <source>
        <strain evidence="4 5">CBS 117618</strain>
    </source>
</reference>
<dbReference type="Proteomes" id="UP000326532">
    <property type="component" value="Unassembled WGS sequence"/>
</dbReference>
<dbReference type="OMA" id="TETAACE"/>
<comment type="similarity">
    <text evidence="1">Belongs to the short-chain dehydrogenases/reductases (SDR) family.</text>
</comment>
<dbReference type="GO" id="GO:0016491">
    <property type="term" value="F:oxidoreductase activity"/>
    <property type="evidence" value="ECO:0007669"/>
    <property type="project" value="UniProtKB-KW"/>
</dbReference>
<dbReference type="PANTHER" id="PTHR24321:SF8">
    <property type="entry name" value="ESTRADIOL 17-BETA-DEHYDROGENASE 8-RELATED"/>
    <property type="match status" value="1"/>
</dbReference>
<protein>
    <submittedName>
        <fullName evidence="4">Uncharacterized protein</fullName>
    </submittedName>
</protein>
<dbReference type="PRINTS" id="PR00081">
    <property type="entry name" value="GDHRDH"/>
</dbReference>
<evidence type="ECO:0000313" key="5">
    <source>
        <dbReference type="Proteomes" id="UP000326532"/>
    </source>
</evidence>
<keyword evidence="3" id="KW-0560">Oxidoreductase</keyword>
<dbReference type="NCBIfam" id="NF005559">
    <property type="entry name" value="PRK07231.1"/>
    <property type="match status" value="1"/>
</dbReference>
<dbReference type="Pfam" id="PF13561">
    <property type="entry name" value="adh_short_C2"/>
    <property type="match status" value="1"/>
</dbReference>